<evidence type="ECO:0000313" key="2">
    <source>
        <dbReference type="EMBL" id="THU65520.1"/>
    </source>
</evidence>
<dbReference type="AlphaFoldDB" id="A0A4S8JTQ2"/>
<feature type="compositionally biased region" description="Basic and acidic residues" evidence="1">
    <location>
        <begin position="153"/>
        <end position="162"/>
    </location>
</feature>
<evidence type="ECO:0008006" key="4">
    <source>
        <dbReference type="Google" id="ProtNLM"/>
    </source>
</evidence>
<dbReference type="PANTHER" id="PTHR48429:SF1">
    <property type="entry name" value="AGENET DOMAIN-CONTAINING PROTEIN"/>
    <property type="match status" value="1"/>
</dbReference>
<organism evidence="2 3">
    <name type="scientific">Musa balbisiana</name>
    <name type="common">Banana</name>
    <dbReference type="NCBI Taxonomy" id="52838"/>
    <lineage>
        <taxon>Eukaryota</taxon>
        <taxon>Viridiplantae</taxon>
        <taxon>Streptophyta</taxon>
        <taxon>Embryophyta</taxon>
        <taxon>Tracheophyta</taxon>
        <taxon>Spermatophyta</taxon>
        <taxon>Magnoliopsida</taxon>
        <taxon>Liliopsida</taxon>
        <taxon>Zingiberales</taxon>
        <taxon>Musaceae</taxon>
        <taxon>Musa</taxon>
    </lineage>
</organism>
<evidence type="ECO:0000313" key="3">
    <source>
        <dbReference type="Proteomes" id="UP000317650"/>
    </source>
</evidence>
<proteinExistence type="predicted"/>
<name>A0A4S8JTQ2_MUSBA</name>
<dbReference type="Proteomes" id="UP000317650">
    <property type="component" value="Chromosome 5"/>
</dbReference>
<dbReference type="EMBL" id="PYDT01000003">
    <property type="protein sequence ID" value="THU65520.1"/>
    <property type="molecule type" value="Genomic_DNA"/>
</dbReference>
<dbReference type="STRING" id="52838.A0A4S8JTQ2"/>
<accession>A0A4S8JTQ2</accession>
<reference evidence="2 3" key="1">
    <citation type="journal article" date="2019" name="Nat. Plants">
        <title>Genome sequencing of Musa balbisiana reveals subgenome evolution and function divergence in polyploid bananas.</title>
        <authorList>
            <person name="Yao X."/>
        </authorList>
    </citation>
    <scope>NUCLEOTIDE SEQUENCE [LARGE SCALE GENOMIC DNA]</scope>
    <source>
        <strain evidence="3">cv. DH-PKW</strain>
        <tissue evidence="2">Leaves</tissue>
    </source>
</reference>
<protein>
    <recommendedName>
        <fullName evidence="4">Agenet domain-containing protein</fullName>
    </recommendedName>
</protein>
<dbReference type="InterPro" id="IPR055274">
    <property type="entry name" value="SWO1"/>
</dbReference>
<sequence>MTAVAEEAANDNSSNGESFEWRQRKLWMVTSWVEEASYLSVGGHPLPRRWKELHTNWWEGIVTEKSQDDESKLTVHFPAGGDSSIVRSWNLRPSLIWKDGQWIEWSQAKERVTLQPYDGDTPYGKRAKLGQFNSTNKSETGEEGKATLSSNTRTDDSRKLEELRPLNLSAKDLTFSVGSNVGEDNNTDVFKVRRAGLQKDGSKVVFGVPKPGKKRKFMEVSKHYNRDKIEKTIDVSDSIKFAKYLMPQASHSWRNTSKVDVKGRGITNLNTRGPKSLRSQNVQSRSAVDKSVTTVAILNGGESSLGTSFSNEEIKNSVETGSFSHAFKKVELAVIDPPSQFVPVLSLEKKSSAEAEMVEKEKENDLPSVDKLSRSDIKGSEIPGKGSADVVEPRRSNRRIQPTSRGRIMDDWRASSQCNSICIPLQHNCEFSVRVMMYINAIQGLECRSFLYDFVR</sequence>
<comment type="caution">
    <text evidence="2">The sequence shown here is derived from an EMBL/GenBank/DDBJ whole genome shotgun (WGS) entry which is preliminary data.</text>
</comment>
<keyword evidence="3" id="KW-1185">Reference proteome</keyword>
<feature type="region of interest" description="Disordered" evidence="1">
    <location>
        <begin position="358"/>
        <end position="401"/>
    </location>
</feature>
<gene>
    <name evidence="2" type="ORF">C4D60_Mb05t04530</name>
</gene>
<evidence type="ECO:0000256" key="1">
    <source>
        <dbReference type="SAM" id="MobiDB-lite"/>
    </source>
</evidence>
<feature type="region of interest" description="Disordered" evidence="1">
    <location>
        <begin position="116"/>
        <end position="162"/>
    </location>
</feature>
<dbReference type="PANTHER" id="PTHR48429">
    <property type="entry name" value="AGENET DOMAIN-CONTAINING PROTEIN"/>
    <property type="match status" value="1"/>
</dbReference>